<accession>A0A4Y9SKX1</accession>
<dbReference type="InterPro" id="IPR013433">
    <property type="entry name" value="PHA_gran_rgn"/>
</dbReference>
<dbReference type="RefSeq" id="WP_135206400.1">
    <property type="nucleotide sequence ID" value="NZ_SPVF01000091.1"/>
</dbReference>
<evidence type="ECO:0000313" key="2">
    <source>
        <dbReference type="Proteomes" id="UP000298438"/>
    </source>
</evidence>
<dbReference type="EMBL" id="SPVF01000091">
    <property type="protein sequence ID" value="TFW23887.1"/>
    <property type="molecule type" value="Genomic_DNA"/>
</dbReference>
<sequence>MAGIHIVHPHSLPAEQARAAAQKVADKIASEYEMRCQWQGDTLHFERSGVKGALALDATQVKVDIELGFLMGAFAAPIEQKIRSKIDQVFAQAA</sequence>
<organism evidence="1 2">
    <name type="scientific">Zemynaea arenosa</name>
    <dbReference type="NCBI Taxonomy" id="2561931"/>
    <lineage>
        <taxon>Bacteria</taxon>
        <taxon>Pseudomonadati</taxon>
        <taxon>Pseudomonadota</taxon>
        <taxon>Betaproteobacteria</taxon>
        <taxon>Burkholderiales</taxon>
        <taxon>Oxalobacteraceae</taxon>
        <taxon>Telluria group</taxon>
        <taxon>Zemynaea</taxon>
    </lineage>
</organism>
<proteinExistence type="predicted"/>
<dbReference type="AlphaFoldDB" id="A0A4Y9SKX1"/>
<gene>
    <name evidence="1" type="ORF">E4L96_06470</name>
</gene>
<name>A0A4Y9SKX1_9BURK</name>
<dbReference type="NCBIfam" id="TIGR02610">
    <property type="entry name" value="PHA_gran_rgn"/>
    <property type="match status" value="1"/>
</dbReference>
<comment type="caution">
    <text evidence="1">The sequence shown here is derived from an EMBL/GenBank/DDBJ whole genome shotgun (WGS) entry which is preliminary data.</text>
</comment>
<evidence type="ECO:0000313" key="1">
    <source>
        <dbReference type="EMBL" id="TFW23887.1"/>
    </source>
</evidence>
<dbReference type="Pfam" id="PF09650">
    <property type="entry name" value="PHA_gran_rgn"/>
    <property type="match status" value="1"/>
</dbReference>
<keyword evidence="2" id="KW-1185">Reference proteome</keyword>
<protein>
    <submittedName>
        <fullName evidence="1">Polyhydroxyalkanoic acid system protein</fullName>
    </submittedName>
</protein>
<dbReference type="Proteomes" id="UP000298438">
    <property type="component" value="Unassembled WGS sequence"/>
</dbReference>
<reference evidence="1 2" key="1">
    <citation type="submission" date="2019-03" db="EMBL/GenBank/DDBJ databases">
        <title>Draft Genome Sequence of Massilia arenosa sp. nov., a Novel Massilia Species Isolated from a Sandy-loam Maize Soil.</title>
        <authorList>
            <person name="Raths R."/>
            <person name="Peta V."/>
            <person name="Bucking H."/>
        </authorList>
    </citation>
    <scope>NUCLEOTIDE SEQUENCE [LARGE SCALE GENOMIC DNA]</scope>
    <source>
        <strain evidence="1 2">MC02</strain>
    </source>
</reference>
<dbReference type="OrthoDB" id="287584at2"/>